<dbReference type="Pfam" id="PF00089">
    <property type="entry name" value="Trypsin"/>
    <property type="match status" value="1"/>
</dbReference>
<evidence type="ECO:0000256" key="2">
    <source>
        <dbReference type="ARBA" id="ARBA00022670"/>
    </source>
</evidence>
<keyword evidence="8" id="KW-0472">Membrane</keyword>
<reference evidence="10 11" key="1">
    <citation type="submission" date="2015-04" db="EMBL/GenBank/DDBJ databases">
        <authorList>
            <person name="Syromyatnikov M.Y."/>
            <person name="Popov V.N."/>
        </authorList>
    </citation>
    <scope>NUCLEOTIDE SEQUENCE [LARGE SCALE GENOMIC DNA]</scope>
</reference>
<dbReference type="GO" id="GO:0005576">
    <property type="term" value="C:extracellular region"/>
    <property type="evidence" value="ECO:0007669"/>
    <property type="project" value="UniProtKB-SubCell"/>
</dbReference>
<gene>
    <name evidence="10" type="ORF">CLUMA_CG004817</name>
</gene>
<keyword evidence="11" id="KW-1185">Reference proteome</keyword>
<dbReference type="SMART" id="SM00020">
    <property type="entry name" value="Tryp_SPc"/>
    <property type="match status" value="1"/>
</dbReference>
<dbReference type="CDD" id="cd00190">
    <property type="entry name" value="Tryp_SPc"/>
    <property type="match status" value="1"/>
</dbReference>
<feature type="transmembrane region" description="Helical" evidence="8">
    <location>
        <begin position="7"/>
        <end position="25"/>
    </location>
</feature>
<evidence type="ECO:0000256" key="7">
    <source>
        <dbReference type="SAM" id="MobiDB-lite"/>
    </source>
</evidence>
<dbReference type="InterPro" id="IPR036397">
    <property type="entry name" value="RNaseH_sf"/>
</dbReference>
<dbReference type="STRING" id="568069.A0A1J1HU97"/>
<evidence type="ECO:0000256" key="5">
    <source>
        <dbReference type="ARBA" id="ARBA00023157"/>
    </source>
</evidence>
<dbReference type="PROSITE" id="PS50240">
    <property type="entry name" value="TRYPSIN_DOM"/>
    <property type="match status" value="1"/>
</dbReference>
<dbReference type="InterPro" id="IPR012337">
    <property type="entry name" value="RNaseH-like_sf"/>
</dbReference>
<protein>
    <submittedName>
        <fullName evidence="10">CLUMA_CG004817, isoform A</fullName>
    </submittedName>
</protein>
<dbReference type="SUPFAM" id="SSF50494">
    <property type="entry name" value="Trypsin-like serine proteases"/>
    <property type="match status" value="1"/>
</dbReference>
<dbReference type="InterPro" id="IPR001254">
    <property type="entry name" value="Trypsin_dom"/>
</dbReference>
<proteinExistence type="inferred from homology"/>
<evidence type="ECO:0000256" key="1">
    <source>
        <dbReference type="ARBA" id="ARBA00004239"/>
    </source>
</evidence>
<dbReference type="Gene3D" id="2.40.10.10">
    <property type="entry name" value="Trypsin-like serine proteases"/>
    <property type="match status" value="2"/>
</dbReference>
<keyword evidence="4" id="KW-0720">Serine protease</keyword>
<comment type="similarity">
    <text evidence="6">Belongs to the peptidase S1 family. CLIP subfamily.</text>
</comment>
<evidence type="ECO:0000256" key="3">
    <source>
        <dbReference type="ARBA" id="ARBA00022801"/>
    </source>
</evidence>
<dbReference type="Gene3D" id="3.30.420.10">
    <property type="entry name" value="Ribonuclease H-like superfamily/Ribonuclease H"/>
    <property type="match status" value="1"/>
</dbReference>
<organism evidence="10 11">
    <name type="scientific">Clunio marinus</name>
    <dbReference type="NCBI Taxonomy" id="568069"/>
    <lineage>
        <taxon>Eukaryota</taxon>
        <taxon>Metazoa</taxon>
        <taxon>Ecdysozoa</taxon>
        <taxon>Arthropoda</taxon>
        <taxon>Hexapoda</taxon>
        <taxon>Insecta</taxon>
        <taxon>Pterygota</taxon>
        <taxon>Neoptera</taxon>
        <taxon>Endopterygota</taxon>
        <taxon>Diptera</taxon>
        <taxon>Nematocera</taxon>
        <taxon>Chironomoidea</taxon>
        <taxon>Chironomidae</taxon>
        <taxon>Clunio</taxon>
    </lineage>
</organism>
<keyword evidence="3" id="KW-0378">Hydrolase</keyword>
<dbReference type="GO" id="GO:0008408">
    <property type="term" value="F:3'-5' exonuclease activity"/>
    <property type="evidence" value="ECO:0007669"/>
    <property type="project" value="InterPro"/>
</dbReference>
<accession>A0A1J1HU97</accession>
<dbReference type="GO" id="GO:0006508">
    <property type="term" value="P:proteolysis"/>
    <property type="evidence" value="ECO:0007669"/>
    <property type="project" value="UniProtKB-KW"/>
</dbReference>
<evidence type="ECO:0000256" key="4">
    <source>
        <dbReference type="ARBA" id="ARBA00022825"/>
    </source>
</evidence>
<evidence type="ECO:0000256" key="8">
    <source>
        <dbReference type="SAM" id="Phobius"/>
    </source>
</evidence>
<keyword evidence="8" id="KW-1133">Transmembrane helix</keyword>
<evidence type="ECO:0000313" key="10">
    <source>
        <dbReference type="EMBL" id="CRK91130.1"/>
    </source>
</evidence>
<dbReference type="FunFam" id="2.40.10.10:FF:000036">
    <property type="entry name" value="Trypsin beta"/>
    <property type="match status" value="1"/>
</dbReference>
<name>A0A1J1HU97_9DIPT</name>
<dbReference type="SMART" id="SM00474">
    <property type="entry name" value="35EXOc"/>
    <property type="match status" value="1"/>
</dbReference>
<dbReference type="SUPFAM" id="SSF53098">
    <property type="entry name" value="Ribonuclease H-like"/>
    <property type="match status" value="1"/>
</dbReference>
<keyword evidence="8" id="KW-0812">Transmembrane</keyword>
<dbReference type="PRINTS" id="PR00722">
    <property type="entry name" value="CHYMOTRYPSIN"/>
</dbReference>
<keyword evidence="5" id="KW-1015">Disulfide bond</keyword>
<dbReference type="InterPro" id="IPR050430">
    <property type="entry name" value="Peptidase_S1"/>
</dbReference>
<dbReference type="GO" id="GO:0006139">
    <property type="term" value="P:nucleobase-containing compound metabolic process"/>
    <property type="evidence" value="ECO:0007669"/>
    <property type="project" value="InterPro"/>
</dbReference>
<dbReference type="Proteomes" id="UP000183832">
    <property type="component" value="Unassembled WGS sequence"/>
</dbReference>
<feature type="region of interest" description="Disordered" evidence="7">
    <location>
        <begin position="576"/>
        <end position="610"/>
    </location>
</feature>
<dbReference type="GO" id="GO:0004252">
    <property type="term" value="F:serine-type endopeptidase activity"/>
    <property type="evidence" value="ECO:0007669"/>
    <property type="project" value="InterPro"/>
</dbReference>
<dbReference type="InterPro" id="IPR009003">
    <property type="entry name" value="Peptidase_S1_PA"/>
</dbReference>
<dbReference type="OrthoDB" id="1920326at2759"/>
<feature type="domain" description="Peptidase S1" evidence="9">
    <location>
        <begin position="701"/>
        <end position="926"/>
    </location>
</feature>
<dbReference type="PANTHER" id="PTHR24276">
    <property type="entry name" value="POLYSERASE-RELATED"/>
    <property type="match status" value="1"/>
</dbReference>
<evidence type="ECO:0000313" key="11">
    <source>
        <dbReference type="Proteomes" id="UP000183832"/>
    </source>
</evidence>
<dbReference type="Pfam" id="PF01612">
    <property type="entry name" value="DNA_pol_A_exo1"/>
    <property type="match status" value="1"/>
</dbReference>
<dbReference type="CDD" id="cd06141">
    <property type="entry name" value="WRN_exo"/>
    <property type="match status" value="1"/>
</dbReference>
<keyword evidence="2" id="KW-0645">Protease</keyword>
<dbReference type="GO" id="GO:0003676">
    <property type="term" value="F:nucleic acid binding"/>
    <property type="evidence" value="ECO:0007669"/>
    <property type="project" value="InterPro"/>
</dbReference>
<dbReference type="InterPro" id="IPR043504">
    <property type="entry name" value="Peptidase_S1_PA_chymotrypsin"/>
</dbReference>
<sequence>MSEKSQKVTNVILAVGGAALGIFIFTKYRKSILQKLSYTKRRILHDFIKIPRTKFQVQLINDEKECALFIEQLRKHCFDFPVVGFDCEWVTVNNQRRKIALIQLCSIKGFCALFRVSKFSNIPIELRNILEDPTIIKTGITPEHDANYLFQDYAIMMKGTFDLRFLALLADEKAEGLGKLSKAILGIELDKNWRVRCSDWEIETLSKQQIDYAAKDAFVAIEIFHELYKTIKPNESRHEEIKTFCDTYTDIKFKNKLNNFGENDRKLLNPKNSRFGKNVYRAYTTRSTPYYDNCHLQAPDGELLCTCDYKKAIWYVKKERGVVISEDPIYTVRLNFEPAGRAVGEVGEYYKCQRDNCCVVCGKTNELIRKNVVPREYRKFFPEVMKSKTSHDVLLLCFMCHQRSNITDLKMRQSLQMECDAPLSGLTNVELSDAAKKLNQEQKIARALMNQEIPEKRKAELKQMLQKMYENKEINDELLSEILSKKPIKINFEMPSHGEIVVKKFIENGGLTQLEKRWRQHFLDVMEPKHMPKLWSVNHNINRLEIRASEGRINSEELKIAGVDAVILPKASQLSSVSVDDNNEEDNIDSSSDFEYHSAIGSNDSHSKPVDLDRTITEENYYSDGASTKSFYETIKSDGSTLDDFHSFASSFNEHPLDDFDESCSSLSSDENSLDSDTEKTSMTKIGTFITPIVEPIDGRLVGGANVGLGLVPFMASLRTLQNLHFCGGSILTNRWILTSGQCVFGRALNSINVVVGTVTLNAGGVTIRSTNITIHPGYNPATLINDVGLIFVASNIALSNNVQLGAISANIIGQGMSAQVSGWGSNVLGGGVSSNNLLRMTTNIISNAECRSRHSRFDESRVTNDKICTFTRSDEGTCYGDEGGALVVNGLIAGIASWQVACGQGIPDVYERIAPHRLWILGIIG</sequence>
<dbReference type="PANTHER" id="PTHR24276:SF91">
    <property type="entry name" value="AT26814P-RELATED"/>
    <property type="match status" value="1"/>
</dbReference>
<dbReference type="AlphaFoldDB" id="A0A1J1HU97"/>
<dbReference type="InterPro" id="IPR001314">
    <property type="entry name" value="Peptidase_S1A"/>
</dbReference>
<evidence type="ECO:0000256" key="6">
    <source>
        <dbReference type="ARBA" id="ARBA00024195"/>
    </source>
</evidence>
<dbReference type="EMBL" id="CVRI01000020">
    <property type="protein sequence ID" value="CRK91130.1"/>
    <property type="molecule type" value="Genomic_DNA"/>
</dbReference>
<evidence type="ECO:0000259" key="9">
    <source>
        <dbReference type="PROSITE" id="PS50240"/>
    </source>
</evidence>
<dbReference type="InterPro" id="IPR002562">
    <property type="entry name" value="3'-5'_exonuclease_dom"/>
</dbReference>
<comment type="subcellular location">
    <subcellularLocation>
        <location evidence="1">Secreted</location>
        <location evidence="1">Extracellular space</location>
    </subcellularLocation>
</comment>